<dbReference type="InterPro" id="IPR005154">
    <property type="entry name" value="Glyco_hydro_67_aGlcAse_N"/>
</dbReference>
<keyword evidence="6 10" id="KW-0624">Polysaccharide degradation</keyword>
<evidence type="ECO:0000256" key="1">
    <source>
        <dbReference type="ARBA" id="ARBA00008833"/>
    </source>
</evidence>
<reference evidence="14" key="1">
    <citation type="submission" date="2023-03" db="EMBL/GenBank/DDBJ databases">
        <title>Andean soil-derived lignocellulolytic bacterial consortium as a source of novel taxa and putative plastic-active enzymes.</title>
        <authorList>
            <person name="Diaz-Garcia L."/>
            <person name="Chuvochina M."/>
            <person name="Feuerriegel G."/>
            <person name="Bunk B."/>
            <person name="Sproer C."/>
            <person name="Streit W.R."/>
            <person name="Rodriguez L.M."/>
            <person name="Overmann J."/>
            <person name="Jimenez D.J."/>
        </authorList>
    </citation>
    <scope>NUCLEOTIDE SEQUENCE</scope>
    <source>
        <strain evidence="14">MAG 2441</strain>
    </source>
</reference>
<evidence type="ECO:0000256" key="10">
    <source>
        <dbReference type="RuleBase" id="RU361198"/>
    </source>
</evidence>
<evidence type="ECO:0000313" key="15">
    <source>
        <dbReference type="Proteomes" id="UP001178662"/>
    </source>
</evidence>
<feature type="domain" description="Glycosyl hydrolase family 67 catalytic" evidence="13">
    <location>
        <begin position="133"/>
        <end position="460"/>
    </location>
</feature>
<dbReference type="InterPro" id="IPR011100">
    <property type="entry name" value="Glyco_hydro_67_cat"/>
</dbReference>
<dbReference type="SUPFAM" id="SSF51445">
    <property type="entry name" value="(Trans)glycosidases"/>
    <property type="match status" value="1"/>
</dbReference>
<dbReference type="Gene3D" id="3.90.1330.10">
    <property type="entry name" value="Alpha-glucuronidase, C-terminal domain"/>
    <property type="match status" value="1"/>
</dbReference>
<dbReference type="FunFam" id="3.20.20.80:FF:000096">
    <property type="entry name" value="Xylan alpha-1,2-glucuronidase"/>
    <property type="match status" value="1"/>
</dbReference>
<gene>
    <name evidence="14" type="ORF">P0Y55_10495</name>
</gene>
<feature type="active site" description="Proton acceptor" evidence="9">
    <location>
        <position position="400"/>
    </location>
</feature>
<dbReference type="GO" id="GO:0033939">
    <property type="term" value="F:xylan alpha-1,2-glucuronosidase activity"/>
    <property type="evidence" value="ECO:0007669"/>
    <property type="project" value="UniProtKB-EC"/>
</dbReference>
<evidence type="ECO:0000256" key="5">
    <source>
        <dbReference type="ARBA" id="ARBA00023295"/>
    </source>
</evidence>
<evidence type="ECO:0000256" key="4">
    <source>
        <dbReference type="ARBA" id="ARBA00023277"/>
    </source>
</evidence>
<comment type="catalytic activity">
    <reaction evidence="7 10">
        <text>Hydrolysis of (1-&gt;2)-alpha-D-(4-O-methyl)glucuronosyl links in the main chain of hardwood xylans.</text>
        <dbReference type="EC" id="3.2.1.131"/>
    </reaction>
</comment>
<dbReference type="PANTHER" id="PTHR39207:SF1">
    <property type="entry name" value="ALPHA-GLUCURONIDASE A"/>
    <property type="match status" value="1"/>
</dbReference>
<proteinExistence type="inferred from homology"/>
<dbReference type="InterPro" id="IPR037054">
    <property type="entry name" value="A-glucoronidase_C_sf"/>
</dbReference>
<keyword evidence="3 8" id="KW-0378">Hydrolase</keyword>
<dbReference type="PANTHER" id="PTHR39207">
    <property type="entry name" value="ALPHA-GLUCURONIDASE A"/>
    <property type="match status" value="1"/>
</dbReference>
<evidence type="ECO:0000259" key="13">
    <source>
        <dbReference type="Pfam" id="PF07488"/>
    </source>
</evidence>
<dbReference type="InterPro" id="IPR011395">
    <property type="entry name" value="Glyco_hydro_67_aGlcAse"/>
</dbReference>
<dbReference type="InterPro" id="IPR029018">
    <property type="entry name" value="Hex-like_dom2"/>
</dbReference>
<dbReference type="AlphaFoldDB" id="A0AA95EU22"/>
<feature type="domain" description="Glycosyl hydrolase family 67 C-terminal" evidence="12">
    <location>
        <begin position="461"/>
        <end position="683"/>
    </location>
</feature>
<evidence type="ECO:0000256" key="7">
    <source>
        <dbReference type="ARBA" id="ARBA00052795"/>
    </source>
</evidence>
<dbReference type="GO" id="GO:2000886">
    <property type="term" value="P:glucuronoxylan catabolic process"/>
    <property type="evidence" value="ECO:0007669"/>
    <property type="project" value="UniProtKB-ARBA"/>
</dbReference>
<evidence type="ECO:0000313" key="14">
    <source>
        <dbReference type="EMBL" id="WEK53026.1"/>
    </source>
</evidence>
<evidence type="ECO:0000256" key="6">
    <source>
        <dbReference type="ARBA" id="ARBA00023326"/>
    </source>
</evidence>
<evidence type="ECO:0000256" key="8">
    <source>
        <dbReference type="PIRNR" id="PIRNR029900"/>
    </source>
</evidence>
<feature type="active site" description="Proton donor" evidence="9">
    <location>
        <position position="293"/>
    </location>
</feature>
<dbReference type="EC" id="3.2.1.131" evidence="10"/>
<dbReference type="PIRSF" id="PIRSF029900">
    <property type="entry name" value="Alpha-glucuronds"/>
    <property type="match status" value="1"/>
</dbReference>
<dbReference type="Pfam" id="PF07488">
    <property type="entry name" value="Glyco_hydro_67M"/>
    <property type="match status" value="1"/>
</dbReference>
<dbReference type="GO" id="GO:0005576">
    <property type="term" value="C:extracellular region"/>
    <property type="evidence" value="ECO:0007669"/>
    <property type="project" value="InterPro"/>
</dbReference>
<dbReference type="Pfam" id="PF07477">
    <property type="entry name" value="Glyco_hydro_67C"/>
    <property type="match status" value="1"/>
</dbReference>
<keyword evidence="15" id="KW-1185">Reference proteome</keyword>
<keyword evidence="2 8" id="KW-0858">Xylan degradation</keyword>
<keyword evidence="4 10" id="KW-0119">Carbohydrate metabolism</keyword>
<evidence type="ECO:0000256" key="9">
    <source>
        <dbReference type="PIRSR" id="PIRSR029900-1"/>
    </source>
</evidence>
<feature type="domain" description="Alpha glucuronidase N-terminal" evidence="11">
    <location>
        <begin position="12"/>
        <end position="129"/>
    </location>
</feature>
<dbReference type="Gene3D" id="3.20.20.80">
    <property type="entry name" value="Glycosidases"/>
    <property type="match status" value="1"/>
</dbReference>
<dbReference type="Proteomes" id="UP001178662">
    <property type="component" value="Chromosome"/>
</dbReference>
<accession>A0AA95EU22</accession>
<dbReference type="SUPFAM" id="SSF55545">
    <property type="entry name" value="beta-N-acetylhexosaminidase-like domain"/>
    <property type="match status" value="1"/>
</dbReference>
<feature type="active site" description="Proton acceptor" evidence="9">
    <location>
        <position position="372"/>
    </location>
</feature>
<organism evidence="14 15">
    <name type="scientific">Candidatus Cohnella colombiensis</name>
    <dbReference type="NCBI Taxonomy" id="3121368"/>
    <lineage>
        <taxon>Bacteria</taxon>
        <taxon>Bacillati</taxon>
        <taxon>Bacillota</taxon>
        <taxon>Bacilli</taxon>
        <taxon>Bacillales</taxon>
        <taxon>Paenibacillaceae</taxon>
        <taxon>Cohnella</taxon>
    </lineage>
</organism>
<evidence type="ECO:0000256" key="2">
    <source>
        <dbReference type="ARBA" id="ARBA00022651"/>
    </source>
</evidence>
<comment type="similarity">
    <text evidence="1 8 10">Belongs to the glycosyl hydrolase 67 family.</text>
</comment>
<name>A0AA95EU22_9BACL</name>
<dbReference type="InterPro" id="IPR011099">
    <property type="entry name" value="Glyco_hydro_67_C"/>
</dbReference>
<protein>
    <recommendedName>
        <fullName evidence="10">Xylan alpha-1,2-glucuronidase</fullName>
        <ecNumber evidence="10">3.2.1.131</ecNumber>
    </recommendedName>
</protein>
<evidence type="ECO:0000256" key="3">
    <source>
        <dbReference type="ARBA" id="ARBA00022801"/>
    </source>
</evidence>
<dbReference type="EMBL" id="CP119317">
    <property type="protein sequence ID" value="WEK53026.1"/>
    <property type="molecule type" value="Genomic_DNA"/>
</dbReference>
<keyword evidence="5 8" id="KW-0326">Glycosidase</keyword>
<sequence length="686" mass="78155">MARISSPSSYDCWLGYKFIDNNELRKVYSERCSSMVVIGKTELNETARKELMHALTQMLGEPPQSEILVQGLGIVIGTFGSSKLFDWLTSIYDFDELGEEGYVIHTSDDGKIYLSAATDQGVLYATFHFIRLLQTGDCIKKLKIREIPDNSLRMIDHWDNMDGSIERGYAGNSIFFRDMQFTGELDRIRDYARLLASVAINAVAINNVNVHSHESKLITEQFLPEVAKVASVFRSYGIRLYLSINFASPMELGGLDTADPLMPEVSSWWNDATKDIYRYIPDFGGFLVKADSEFRPGPFTYGRTHADGANMLADALQPFGGEVIWRCFVYNCMQDWRDRTTDRARAAYDHFMPLDGTFRDNVLLQIKNGPMDFQVREPASPLFGGLKRTNQLLELQITQEYTGQQRHLCYLVPQWKQVLDFDTYAQGEGSTVSKAASGTLSGRKRGGLAAVANIGNDANWTGHVLAQANWYGYARLAWNSSLSSEQIAQEWIRMTFGSEDELERVILEILLSSYEIYEQYTSPLGVGWMVEPGHHYGPNIDGYEYSKWGTYHYADCNGIGVDRSMQSGTGYTGQYHSPVSQIFETTEHCPDELLLFFHHVPYTHMLKSGKTVIQHIYDSHFSGADRAANMIVLWDSIENKIDRDRYQQVRERLIHQAEHALEWRDIVNTYFNRKSGISDDYGRHIY</sequence>
<dbReference type="Pfam" id="PF03648">
    <property type="entry name" value="Glyco_hydro_67N"/>
    <property type="match status" value="1"/>
</dbReference>
<evidence type="ECO:0000259" key="12">
    <source>
        <dbReference type="Pfam" id="PF07477"/>
    </source>
</evidence>
<dbReference type="GO" id="GO:0046559">
    <property type="term" value="F:alpha-glucuronidase activity"/>
    <property type="evidence" value="ECO:0007669"/>
    <property type="project" value="InterPro"/>
</dbReference>
<dbReference type="Gene3D" id="3.30.379.10">
    <property type="entry name" value="Chitobiase/beta-hexosaminidase domain 2-like"/>
    <property type="match status" value="1"/>
</dbReference>
<comment type="subunit">
    <text evidence="10">Homodimer.</text>
</comment>
<dbReference type="InterPro" id="IPR017853">
    <property type="entry name" value="GH"/>
</dbReference>
<evidence type="ECO:0000259" key="11">
    <source>
        <dbReference type="Pfam" id="PF03648"/>
    </source>
</evidence>